<dbReference type="Gene3D" id="1.20.91.20">
    <property type="entry name" value="Anaphylotoxins (complement system)"/>
    <property type="match status" value="1"/>
</dbReference>
<dbReference type="Pfam" id="PF00207">
    <property type="entry name" value="A2M"/>
    <property type="match status" value="1"/>
</dbReference>
<organism evidence="12 13">
    <name type="scientific">Astatotilapia calliptera</name>
    <name type="common">Eastern happy</name>
    <name type="synonym">Chromis callipterus</name>
    <dbReference type="NCBI Taxonomy" id="8154"/>
    <lineage>
        <taxon>Eukaryota</taxon>
        <taxon>Metazoa</taxon>
        <taxon>Chordata</taxon>
        <taxon>Craniata</taxon>
        <taxon>Vertebrata</taxon>
        <taxon>Euteleostomi</taxon>
        <taxon>Actinopterygii</taxon>
        <taxon>Neopterygii</taxon>
        <taxon>Teleostei</taxon>
        <taxon>Neoteleostei</taxon>
        <taxon>Acanthomorphata</taxon>
        <taxon>Ovalentaria</taxon>
        <taxon>Cichlomorphae</taxon>
        <taxon>Cichliformes</taxon>
        <taxon>Cichlidae</taxon>
        <taxon>African cichlids</taxon>
        <taxon>Pseudocrenilabrinae</taxon>
        <taxon>Haplochromini</taxon>
        <taxon>Astatotilapia</taxon>
    </lineage>
</organism>
<dbReference type="Pfam" id="PF01759">
    <property type="entry name" value="NTR"/>
    <property type="match status" value="1"/>
</dbReference>
<evidence type="ECO:0000256" key="1">
    <source>
        <dbReference type="ARBA" id="ARBA00004613"/>
    </source>
</evidence>
<dbReference type="InterPro" id="IPR011626">
    <property type="entry name" value="Alpha-macroglobulin_TED"/>
</dbReference>
<dbReference type="OMA" id="EPSGCFE"/>
<dbReference type="InterPro" id="IPR008930">
    <property type="entry name" value="Terpenoid_cyclase/PrenylTrfase"/>
</dbReference>
<dbReference type="SMART" id="SM01360">
    <property type="entry name" value="A2M"/>
    <property type="match status" value="1"/>
</dbReference>
<dbReference type="Pfam" id="PF07677">
    <property type="entry name" value="A2M_recep"/>
    <property type="match status" value="1"/>
</dbReference>
<dbReference type="InterPro" id="IPR018933">
    <property type="entry name" value="Netrin_module_non-TIMP"/>
</dbReference>
<evidence type="ECO:0000256" key="5">
    <source>
        <dbReference type="ARBA" id="ARBA00022729"/>
    </source>
</evidence>
<dbReference type="InterPro" id="IPR002890">
    <property type="entry name" value="MG2"/>
</dbReference>
<dbReference type="PANTHER" id="PTHR11412">
    <property type="entry name" value="MACROGLOBULIN / COMPLEMENT"/>
    <property type="match status" value="1"/>
</dbReference>
<dbReference type="InterPro" id="IPR000020">
    <property type="entry name" value="Anaphylatoxin/fibulin"/>
</dbReference>
<dbReference type="InterPro" id="IPR001134">
    <property type="entry name" value="Netrin_domain"/>
</dbReference>
<dbReference type="InterPro" id="IPR041555">
    <property type="entry name" value="MG3"/>
</dbReference>
<reference evidence="12" key="3">
    <citation type="submission" date="2025-08" db="UniProtKB">
        <authorList>
            <consortium name="Ensembl"/>
        </authorList>
    </citation>
    <scope>IDENTIFICATION</scope>
</reference>
<dbReference type="SMART" id="SM00104">
    <property type="entry name" value="ANATO"/>
    <property type="match status" value="1"/>
</dbReference>
<dbReference type="Pfam" id="PF01835">
    <property type="entry name" value="MG2"/>
    <property type="match status" value="1"/>
</dbReference>
<dbReference type="GO" id="GO:0006956">
    <property type="term" value="P:complement activation"/>
    <property type="evidence" value="ECO:0007669"/>
    <property type="project" value="TreeGrafter"/>
</dbReference>
<dbReference type="GO" id="GO:0005615">
    <property type="term" value="C:extracellular space"/>
    <property type="evidence" value="ECO:0007669"/>
    <property type="project" value="InterPro"/>
</dbReference>
<keyword evidence="7" id="KW-1015">Disulfide bond</keyword>
<dbReference type="Gene3D" id="2.60.40.1940">
    <property type="match status" value="1"/>
</dbReference>
<dbReference type="InterPro" id="IPR013783">
    <property type="entry name" value="Ig-like_fold"/>
</dbReference>
<dbReference type="PANTHER" id="PTHR11412:SF144">
    <property type="entry name" value="COMPLEMENT C4-B"/>
    <property type="match status" value="1"/>
</dbReference>
<reference evidence="12 13" key="1">
    <citation type="submission" date="2018-05" db="EMBL/GenBank/DDBJ databases">
        <authorList>
            <person name="Datahose"/>
        </authorList>
    </citation>
    <scope>NUCLEOTIDE SEQUENCE</scope>
</reference>
<dbReference type="Gene3D" id="6.20.50.160">
    <property type="match status" value="1"/>
</dbReference>
<dbReference type="GeneTree" id="ENSGT00940000155739"/>
<dbReference type="Pfam" id="PF17789">
    <property type="entry name" value="MG4"/>
    <property type="match status" value="1"/>
</dbReference>
<dbReference type="Gene3D" id="2.60.120.1540">
    <property type="match status" value="1"/>
</dbReference>
<dbReference type="GeneID" id="113031913"/>
<dbReference type="Gene3D" id="2.40.50.120">
    <property type="match status" value="1"/>
</dbReference>
<dbReference type="InterPro" id="IPR018081">
    <property type="entry name" value="Anaphylatoxin_comp_syst"/>
</dbReference>
<keyword evidence="8" id="KW-0325">Glycoprotein</keyword>
<evidence type="ECO:0000256" key="7">
    <source>
        <dbReference type="ARBA" id="ARBA00023157"/>
    </source>
</evidence>
<dbReference type="InterPro" id="IPR008993">
    <property type="entry name" value="TIMP-like_OB-fold"/>
</dbReference>
<dbReference type="PROSITE" id="PS50189">
    <property type="entry name" value="NTR"/>
    <property type="match status" value="1"/>
</dbReference>
<dbReference type="SMART" id="SM00643">
    <property type="entry name" value="C345C"/>
    <property type="match status" value="1"/>
</dbReference>
<feature type="chain" id="PRO_5044315117" description="Complement 4B (Chido blood group)" evidence="9">
    <location>
        <begin position="20"/>
        <end position="1694"/>
    </location>
</feature>
<dbReference type="InterPro" id="IPR009048">
    <property type="entry name" value="A-macroglobulin_rcpt-bd"/>
</dbReference>
<evidence type="ECO:0000256" key="9">
    <source>
        <dbReference type="SAM" id="SignalP"/>
    </source>
</evidence>
<feature type="domain" description="Anaphylatoxin-like" evidence="10">
    <location>
        <begin position="669"/>
        <end position="707"/>
    </location>
</feature>
<dbReference type="FunFam" id="2.60.40.690:FF:000002">
    <property type="entry name" value="Complement C4 isoform-A"/>
    <property type="match status" value="1"/>
</dbReference>
<dbReference type="Proteomes" id="UP000265100">
    <property type="component" value="Chromosome 11"/>
</dbReference>
<sequence length="1694" mass="191480">MMCHIFVIQLLIWIVECSAQNRFIISAPNVFHVGVNEKVFVQMETCNRPVSLYLEDEVSNTILSEKGNASCREKTELVKLKLNMDSLLRLPQFPSYVMLVAESQSFTPNRKLTRVLVSKHRGYIFIQTAQPIYNPADRVKYRIFTLDHTMRPHEEPVHISVINAAGNKILKIMKIAKGGVHQDSFPIPEISRTGTWKITAHYENDEANAAFREFKVQKFILPSFDVNIAMDQRYILLTDEELQFTISAMYTHGEKVKGAYHCQIGVVKKHGSSDQKTTFIKGLELTGSVKDGNAKVSLWLNETNAKLQNQLSTTVSKMQENGDQLYLRVFVTNIQSGEIQEAEVYLRIFAHKYTIDLSRTRSHFIPGYPLDMVVLVRLPDGSPAAGVPVNINLPTSQPWEGTTDQDGALFNTFNVHYKADFTVEVSTNGLRERKIMRRASSQHDSYLYMTFTSRIYSVNEFLTITFNTINSPRSGYIHYMVLSRGIVVNTGSLPLGISAKHQLQITHNMVPSFRVIGYYHNTNGHVIADSVWVDVRDECELNVKVQPKGPFAPKTQSKIDFDLHGNRAKVALLAVDKAFYALNADNKLTPKQVFSTMNSYDLGCSYGGGPDSASVLLDAGLAAVSNDLSVWRKDFGCASPSVRQRRSVDLEQEMMTLKLNYTEESLQECCVHGFSRIPMERTCQERADRVLLVKKNPTCAEVFLRCCLEAERLRQKMIQEELQKGFGRSATADDIEDFFLDTSQYIRRYFPPSFEFVEFEVTNKRTYSLLLPDSITTWEIQVVTLSPSTGFCVVKPEEIRAFKTSFVSLRLPSFVKKFEQLSVSPVIYNYDDSELQVAVHMEQTEGLCSPGSATTSSYVNITLAPQSSQFVSFSAVPMVAGPIPIKIRLYDMENSFGIDAIEKTLNVQMEGFEKREEEETIVLNLDGRSSKTLIIDGSLPDDTVPDSSSNIFVSVEGKGFGSSFARKLLSPEKIAKMIVLPTGCLEQTMSKLAPTVLAVRYLDLSNQWLELPPGSRDDALNKIEHGYTWVMTKWGTKADGSYGSFYTMPHSSNWVTALVVKIFSLVAQRQTAVFGLQGRINKVVPEINIRKPVKYLLKIQNTQDGSFSDPNPVIHRGVLKGKNQDASMTAFMTIALYRSLEFLQLEVRNDVEASILRSTSYLLSHLAELQHPYAIAITAYCLSVCLPEGTDHSRTWAKLKAGAVKRKDGCSFWPSDDNQKVDAITVETTAYALLTAVQLGHVKEADEIACWLNSQENYYGGFKSTQDTLVALEALAEYELKKSASSETRMKAEFTSPTRNEIVTLQLENKKERVETDLKKFTGNKITANLTGKGEIKFKIVKAYHLLEPKDECDQVSISVRVEGKVKYTAPILENYEYYDYDDAKQDQEDLGRTAIEGSDAHTRYRRTVDNNLSTKEAVTYTVCVRQKSNLTGMAIADITLLSGFKAETKTLERLMEPSEQYISHFEESFGKVLLYFNELFKSEECISFEATQQVPVGLLQPAPVSFYDYYEPNRKCTVFYSAPQRSKMVSTLCSEDVCQCAERPCHKLQDTFNRRRRIRKINRVQHACFFPIVDYAYIVEVTSISVKSNFELYTTSVIDVLRSNNDASVSKNSVRVFAKRVHCKGKLHLEKQYLIMGKDGTTKDSSGMMQYLLESNTWVEKKPSVECSKSVNKYVCKEFDEFVDEYKVDGCRQ</sequence>
<dbReference type="InterPro" id="IPR040839">
    <property type="entry name" value="MG4"/>
</dbReference>
<dbReference type="RefSeq" id="XP_026040227.1">
    <property type="nucleotide sequence ID" value="XM_026184442.1"/>
</dbReference>
<dbReference type="CDD" id="cd00017">
    <property type="entry name" value="ANATO"/>
    <property type="match status" value="1"/>
</dbReference>
<evidence type="ECO:0000256" key="6">
    <source>
        <dbReference type="ARBA" id="ARBA00022900"/>
    </source>
</evidence>
<reference evidence="13" key="2">
    <citation type="submission" date="2023-03" db="EMBL/GenBank/DDBJ databases">
        <authorList>
            <consortium name="Wellcome Sanger Institute Data Sharing"/>
        </authorList>
    </citation>
    <scope>NUCLEOTIDE SEQUENCE [LARGE SCALE GENOMIC DNA]</scope>
</reference>
<feature type="domain" description="NTR" evidence="11">
    <location>
        <begin position="1546"/>
        <end position="1692"/>
    </location>
</feature>
<dbReference type="SUPFAM" id="SSF47686">
    <property type="entry name" value="Anaphylotoxins (complement system)"/>
    <property type="match status" value="1"/>
</dbReference>
<proteinExistence type="inferred from homology"/>
<dbReference type="Ensembl" id="ENSACLT00000003093.2">
    <property type="protein sequence ID" value="ENSACLP00000003027.2"/>
    <property type="gene ID" value="ENSACLG00000001995.2"/>
</dbReference>
<keyword evidence="5 9" id="KW-0732">Signal</keyword>
<keyword evidence="3" id="KW-0964">Secreted</keyword>
<evidence type="ECO:0000313" key="12">
    <source>
        <dbReference type="Ensembl" id="ENSACLP00000003027.2"/>
    </source>
</evidence>
<evidence type="ECO:0008006" key="14">
    <source>
        <dbReference type="Google" id="ProtNLM"/>
    </source>
</evidence>
<dbReference type="SMART" id="SM01419">
    <property type="entry name" value="Thiol-ester_cl"/>
    <property type="match status" value="1"/>
</dbReference>
<evidence type="ECO:0000259" key="11">
    <source>
        <dbReference type="PROSITE" id="PS50189"/>
    </source>
</evidence>
<dbReference type="InterPro" id="IPR036595">
    <property type="entry name" value="A-macroglobulin_rcpt-bd_sf"/>
</dbReference>
<dbReference type="Gene3D" id="2.60.40.10">
    <property type="entry name" value="Immunoglobulins"/>
    <property type="match status" value="2"/>
</dbReference>
<dbReference type="CDD" id="cd02896">
    <property type="entry name" value="complement_C3_C4_C5"/>
    <property type="match status" value="1"/>
</dbReference>
<dbReference type="SMART" id="SM01361">
    <property type="entry name" value="A2M_recep"/>
    <property type="match status" value="1"/>
</dbReference>
<protein>
    <recommendedName>
        <fullName evidence="14">Complement 4B (Chido blood group)</fullName>
    </recommendedName>
</protein>
<dbReference type="Gene3D" id="1.50.10.20">
    <property type="match status" value="1"/>
</dbReference>
<dbReference type="Gene3D" id="2.20.130.20">
    <property type="match status" value="1"/>
</dbReference>
<dbReference type="STRING" id="8154.ENSACLP00000003027"/>
<dbReference type="InterPro" id="IPR050473">
    <property type="entry name" value="A2M/Complement_sys"/>
</dbReference>
<dbReference type="SUPFAM" id="SSF48239">
    <property type="entry name" value="Terpenoid cyclases/Protein prenyltransferases"/>
    <property type="match status" value="1"/>
</dbReference>
<dbReference type="FunFam" id="2.60.40.1930:FF:000001">
    <property type="entry name" value="CD109 isoform 3"/>
    <property type="match status" value="1"/>
</dbReference>
<dbReference type="Gene3D" id="2.60.40.690">
    <property type="entry name" value="Alpha-macroglobulin, receptor-binding domain"/>
    <property type="match status" value="1"/>
</dbReference>
<feature type="signal peptide" evidence="9">
    <location>
        <begin position="1"/>
        <end position="19"/>
    </location>
</feature>
<comment type="subcellular location">
    <subcellularLocation>
        <location evidence="1">Secreted</location>
    </subcellularLocation>
</comment>
<evidence type="ECO:0000256" key="3">
    <source>
        <dbReference type="ARBA" id="ARBA00022525"/>
    </source>
</evidence>
<accession>A0A3P8NE28</accession>
<comment type="similarity">
    <text evidence="2">Belongs to the protease inhibitor I39 (alpha-2-macroglobulin) family.</text>
</comment>
<dbReference type="FunFam" id="2.60.40.10:FF:000155">
    <property type="entry name" value="complement C3 isoform X1"/>
    <property type="match status" value="1"/>
</dbReference>
<evidence type="ECO:0000256" key="4">
    <source>
        <dbReference type="ARBA" id="ARBA00022690"/>
    </source>
</evidence>
<dbReference type="Pfam" id="PF17790">
    <property type="entry name" value="MG1"/>
    <property type="match status" value="1"/>
</dbReference>
<dbReference type="Pfam" id="PF17791">
    <property type="entry name" value="MG3"/>
    <property type="match status" value="1"/>
</dbReference>
<dbReference type="Pfam" id="PF07678">
    <property type="entry name" value="TED_complement"/>
    <property type="match status" value="1"/>
</dbReference>
<dbReference type="InterPro" id="IPR041425">
    <property type="entry name" value="C3/4/5_MG1"/>
</dbReference>
<evidence type="ECO:0000259" key="10">
    <source>
        <dbReference type="PROSITE" id="PS01178"/>
    </source>
</evidence>
<dbReference type="InterPro" id="IPR001599">
    <property type="entry name" value="Macroglobln_a2"/>
</dbReference>
<evidence type="ECO:0000256" key="8">
    <source>
        <dbReference type="ARBA" id="ARBA00023180"/>
    </source>
</evidence>
<keyword evidence="13" id="KW-1185">Reference proteome</keyword>
<name>A0A3P8NE28_ASTCA</name>
<dbReference type="SUPFAM" id="SSF50242">
    <property type="entry name" value="TIMP-like"/>
    <property type="match status" value="1"/>
</dbReference>
<reference evidence="12" key="4">
    <citation type="submission" date="2025-09" db="UniProtKB">
        <authorList>
            <consortium name="Ensembl"/>
        </authorList>
    </citation>
    <scope>IDENTIFICATION</scope>
</reference>
<dbReference type="SMART" id="SM01359">
    <property type="entry name" value="A2M_N_2"/>
    <property type="match status" value="1"/>
</dbReference>
<dbReference type="Pfam" id="PF07703">
    <property type="entry name" value="A2M_BRD"/>
    <property type="match status" value="1"/>
</dbReference>
<dbReference type="GO" id="GO:0004867">
    <property type="term" value="F:serine-type endopeptidase inhibitor activity"/>
    <property type="evidence" value="ECO:0007669"/>
    <property type="project" value="UniProtKB-KW"/>
</dbReference>
<dbReference type="InterPro" id="IPR011625">
    <property type="entry name" value="A2M_N_BRD"/>
</dbReference>
<dbReference type="Pfam" id="PF01821">
    <property type="entry name" value="ANATO"/>
    <property type="match status" value="1"/>
</dbReference>
<dbReference type="Bgee" id="ENSACLG00000001995">
    <property type="expression patterns" value="Expressed in liver and 3 other cell types or tissues"/>
</dbReference>
<dbReference type="SUPFAM" id="SSF49410">
    <property type="entry name" value="Alpha-macroglobulin receptor domain"/>
    <property type="match status" value="1"/>
</dbReference>
<dbReference type="InterPro" id="IPR047565">
    <property type="entry name" value="Alpha-macroglob_thiol-ester_cl"/>
</dbReference>
<keyword evidence="4" id="KW-0646">Protease inhibitor</keyword>
<evidence type="ECO:0000313" key="13">
    <source>
        <dbReference type="Proteomes" id="UP000265100"/>
    </source>
</evidence>
<keyword evidence="6" id="KW-0722">Serine protease inhibitor</keyword>
<evidence type="ECO:0000256" key="2">
    <source>
        <dbReference type="ARBA" id="ARBA00010952"/>
    </source>
</evidence>
<dbReference type="Gene3D" id="2.60.40.1930">
    <property type="match status" value="3"/>
</dbReference>
<dbReference type="PROSITE" id="PS01178">
    <property type="entry name" value="ANAPHYLATOXIN_2"/>
    <property type="match status" value="1"/>
</dbReference>